<dbReference type="Gene3D" id="1.20.1600.10">
    <property type="entry name" value="Outer membrane efflux proteins (OEP)"/>
    <property type="match status" value="1"/>
</dbReference>
<evidence type="ECO:0000256" key="8">
    <source>
        <dbReference type="SAM" id="SignalP"/>
    </source>
</evidence>
<dbReference type="OrthoDB" id="9789368at2"/>
<dbReference type="AlphaFoldDB" id="C8RYY4"/>
<reference evidence="9 10" key="1">
    <citation type="submission" date="2009-08" db="EMBL/GenBank/DDBJ databases">
        <title>The draft genome of Rhodobacter sp. SW2.</title>
        <authorList>
            <consortium name="US DOE Joint Genome Institute (JGI-PGF)"/>
            <person name="Lucas S."/>
            <person name="Copeland A."/>
            <person name="Lapidus A."/>
            <person name="Glavina del Rio T."/>
            <person name="Tice H."/>
            <person name="Bruce D."/>
            <person name="Goodwin L."/>
            <person name="Pitluck S."/>
            <person name="Larimer F."/>
            <person name="Land M.L."/>
            <person name="Hauser L."/>
            <person name="Emerson D."/>
        </authorList>
    </citation>
    <scope>NUCLEOTIDE SEQUENCE [LARGE SCALE GENOMIC DNA]</scope>
    <source>
        <strain evidence="9 10">SW2</strain>
    </source>
</reference>
<dbReference type="GO" id="GO:0015288">
    <property type="term" value="F:porin activity"/>
    <property type="evidence" value="ECO:0007669"/>
    <property type="project" value="TreeGrafter"/>
</dbReference>
<feature type="signal peptide" evidence="8">
    <location>
        <begin position="1"/>
        <end position="25"/>
    </location>
</feature>
<organism evidence="9 10">
    <name type="scientific">Rhodobacter ferrooxidans</name>
    <dbReference type="NCBI Taxonomy" id="371731"/>
    <lineage>
        <taxon>Bacteria</taxon>
        <taxon>Pseudomonadati</taxon>
        <taxon>Pseudomonadota</taxon>
        <taxon>Alphaproteobacteria</taxon>
        <taxon>Rhodobacterales</taxon>
        <taxon>Rhodobacter group</taxon>
        <taxon>Rhodobacter</taxon>
    </lineage>
</organism>
<dbReference type="SUPFAM" id="SSF56954">
    <property type="entry name" value="Outer membrane efflux proteins (OEP)"/>
    <property type="match status" value="1"/>
</dbReference>
<dbReference type="GO" id="GO:1990281">
    <property type="term" value="C:efflux pump complex"/>
    <property type="evidence" value="ECO:0007669"/>
    <property type="project" value="TreeGrafter"/>
</dbReference>
<evidence type="ECO:0000256" key="7">
    <source>
        <dbReference type="ARBA" id="ARBA00023237"/>
    </source>
</evidence>
<evidence type="ECO:0000256" key="6">
    <source>
        <dbReference type="ARBA" id="ARBA00023136"/>
    </source>
</evidence>
<dbReference type="STRING" id="371731.Rsw2DRAFT_1012"/>
<evidence type="ECO:0000256" key="4">
    <source>
        <dbReference type="ARBA" id="ARBA00022452"/>
    </source>
</evidence>
<keyword evidence="10" id="KW-1185">Reference proteome</keyword>
<dbReference type="GO" id="GO:0009279">
    <property type="term" value="C:cell outer membrane"/>
    <property type="evidence" value="ECO:0007669"/>
    <property type="project" value="UniProtKB-SubCell"/>
</dbReference>
<evidence type="ECO:0000256" key="5">
    <source>
        <dbReference type="ARBA" id="ARBA00022692"/>
    </source>
</evidence>
<evidence type="ECO:0000313" key="10">
    <source>
        <dbReference type="Proteomes" id="UP000010121"/>
    </source>
</evidence>
<accession>C8RYY4</accession>
<dbReference type="EMBL" id="ACYY01000005">
    <property type="protein sequence ID" value="EEW25941.1"/>
    <property type="molecule type" value="Genomic_DNA"/>
</dbReference>
<keyword evidence="4" id="KW-1134">Transmembrane beta strand</keyword>
<dbReference type="GO" id="GO:0015562">
    <property type="term" value="F:efflux transmembrane transporter activity"/>
    <property type="evidence" value="ECO:0007669"/>
    <property type="project" value="InterPro"/>
</dbReference>
<evidence type="ECO:0000256" key="3">
    <source>
        <dbReference type="ARBA" id="ARBA00022448"/>
    </source>
</evidence>
<proteinExistence type="inferred from homology"/>
<dbReference type="InterPro" id="IPR010130">
    <property type="entry name" value="T1SS_OMP_TolC"/>
</dbReference>
<keyword evidence="7" id="KW-0998">Cell outer membrane</keyword>
<evidence type="ECO:0000256" key="1">
    <source>
        <dbReference type="ARBA" id="ARBA00004442"/>
    </source>
</evidence>
<comment type="similarity">
    <text evidence="2">Belongs to the outer membrane factor (OMF) (TC 1.B.17) family.</text>
</comment>
<evidence type="ECO:0000256" key="2">
    <source>
        <dbReference type="ARBA" id="ARBA00007613"/>
    </source>
</evidence>
<sequence length="457" mass="48383">MGVFGKRFVAAVALALLVTAPAARAETLADALIAAYRNSNLLDQNRALLRASDEDVAVAVSAVRPVIDFTLQSSWSKGQNMFGTQTENLSSSASLSAELMLLDFGRNALAIESAKETVLATREALVGIEQNVLAAAVQAYVNVRLAQEIVALRESNVRLITQELRAANDRFDVGEITRTDVAIAESRRAASQANLSAAQGDYLVAREAYKAATGAYPGNLAPLPRAPAIPGSLDEARAIALRSHPQVRQAQHQALVADLNVKRGEAAMRPTLSARAAVGLDDSGADSQSVTLSLNQTLYAGGRTSALYRQAMASRDATRAGLHQTGVIIEQNVGNAWSALQVAGASISATDLQIRAAQTAFDGLREEAKLGARTTLDVLNAEQDLLDARNARLSAEATRYYGVYALLQSMGLLTVQHLQLGIPTYDVSAYYNAVKSAPATSAQGAKLDRILRSIGGN</sequence>
<name>C8RYY4_9RHOB</name>
<keyword evidence="6" id="KW-0472">Membrane</keyword>
<evidence type="ECO:0000313" key="9">
    <source>
        <dbReference type="EMBL" id="EEW25941.1"/>
    </source>
</evidence>
<dbReference type="Proteomes" id="UP000010121">
    <property type="component" value="Unassembled WGS sequence"/>
</dbReference>
<comment type="subcellular location">
    <subcellularLocation>
        <location evidence="1">Cell outer membrane</location>
    </subcellularLocation>
</comment>
<dbReference type="eggNOG" id="COG1538">
    <property type="taxonomic scope" value="Bacteria"/>
</dbReference>
<comment type="caution">
    <text evidence="9">The sequence shown here is derived from an EMBL/GenBank/DDBJ whole genome shotgun (WGS) entry which is preliminary data.</text>
</comment>
<dbReference type="InterPro" id="IPR003423">
    <property type="entry name" value="OMP_efflux"/>
</dbReference>
<dbReference type="NCBIfam" id="TIGR01844">
    <property type="entry name" value="type_I_sec_TolC"/>
    <property type="match status" value="1"/>
</dbReference>
<keyword evidence="8" id="KW-0732">Signal</keyword>
<dbReference type="PANTHER" id="PTHR30026:SF22">
    <property type="entry name" value="OUTER MEMBRANE EFFLUX PROTEIN"/>
    <property type="match status" value="1"/>
</dbReference>
<dbReference type="PANTHER" id="PTHR30026">
    <property type="entry name" value="OUTER MEMBRANE PROTEIN TOLC"/>
    <property type="match status" value="1"/>
</dbReference>
<keyword evidence="3" id="KW-0813">Transport</keyword>
<feature type="chain" id="PRO_5002990423" evidence="8">
    <location>
        <begin position="26"/>
        <end position="457"/>
    </location>
</feature>
<gene>
    <name evidence="9" type="ORF">Rsw2DRAFT_1012</name>
</gene>
<dbReference type="Pfam" id="PF02321">
    <property type="entry name" value="OEP"/>
    <property type="match status" value="2"/>
</dbReference>
<keyword evidence="5" id="KW-0812">Transmembrane</keyword>
<protein>
    <submittedName>
        <fullName evidence="9">Type I secretion outer membrane protein, TolC family</fullName>
    </submittedName>
</protein>
<dbReference type="RefSeq" id="WP_008028708.1">
    <property type="nucleotide sequence ID" value="NZ_ACYY01000005.1"/>
</dbReference>
<dbReference type="InterPro" id="IPR051906">
    <property type="entry name" value="TolC-like"/>
</dbReference>